<sequence length="268" mass="29264">MGGTELKTDSFQRWMMYSKDNYGRGRIFLTAEQKQAIEAGKKFSQRAYADVWAKDAALVQRVRSFLGTNFHWHQRLAKNGAGLEIIETLQSMIRGESVVLVVEQARTGGAVGNPAPKSQGLPSFRESLMTSFGMSDDAATAYIERYNDMVDQVNAVAARRANAAASSLADAASDLAETDTPSGNADDSDGGSLLSDAQPFEYQPDSSIDDVTELAARGVSEEDEAECFAQYNVDMVLCAAGSGLYKSPAYYLACKERAFERYQQCRGY</sequence>
<gene>
    <name evidence="2" type="ORF">AWB66_00426</name>
</gene>
<protein>
    <submittedName>
        <fullName evidence="2">Uncharacterized protein</fullName>
    </submittedName>
</protein>
<dbReference type="RefSeq" id="WP_235020948.1">
    <property type="nucleotide sequence ID" value="NZ_FCNZ02000001.1"/>
</dbReference>
<feature type="compositionally biased region" description="Low complexity" evidence="1">
    <location>
        <begin position="182"/>
        <end position="197"/>
    </location>
</feature>
<dbReference type="Proteomes" id="UP000054717">
    <property type="component" value="Unassembled WGS sequence"/>
</dbReference>
<dbReference type="STRING" id="326475.AWB66_00426"/>
<reference evidence="2" key="1">
    <citation type="submission" date="2016-01" db="EMBL/GenBank/DDBJ databases">
        <authorList>
            <person name="Peeters Charlotte."/>
        </authorList>
    </citation>
    <scope>NUCLEOTIDE SEQUENCE</scope>
    <source>
        <strain evidence="2">LMG 22936</strain>
    </source>
</reference>
<dbReference type="EMBL" id="FCNZ02000001">
    <property type="protein sequence ID" value="SAL13001.1"/>
    <property type="molecule type" value="Genomic_DNA"/>
</dbReference>
<keyword evidence="3" id="KW-1185">Reference proteome</keyword>
<evidence type="ECO:0000313" key="2">
    <source>
        <dbReference type="EMBL" id="SAL13001.1"/>
    </source>
</evidence>
<evidence type="ECO:0000313" key="3">
    <source>
        <dbReference type="Proteomes" id="UP000054717"/>
    </source>
</evidence>
<proteinExistence type="predicted"/>
<comment type="caution">
    <text evidence="2">The sequence shown here is derived from an EMBL/GenBank/DDBJ whole genome shotgun (WGS) entry which is preliminary data.</text>
</comment>
<dbReference type="AlphaFoldDB" id="A0A158EZT7"/>
<organism evidence="2 3">
    <name type="scientific">Caballeronia telluris</name>
    <dbReference type="NCBI Taxonomy" id="326475"/>
    <lineage>
        <taxon>Bacteria</taxon>
        <taxon>Pseudomonadati</taxon>
        <taxon>Pseudomonadota</taxon>
        <taxon>Betaproteobacteria</taxon>
        <taxon>Burkholderiales</taxon>
        <taxon>Burkholderiaceae</taxon>
        <taxon>Caballeronia</taxon>
    </lineage>
</organism>
<accession>A0A158EZT7</accession>
<evidence type="ECO:0000256" key="1">
    <source>
        <dbReference type="SAM" id="MobiDB-lite"/>
    </source>
</evidence>
<name>A0A158EZT7_9BURK</name>
<feature type="region of interest" description="Disordered" evidence="1">
    <location>
        <begin position="172"/>
        <end position="207"/>
    </location>
</feature>